<dbReference type="HOGENOM" id="CLU_2089216_0_0_1"/>
<dbReference type="Proteomes" id="UP000009183">
    <property type="component" value="Chromosome 11"/>
</dbReference>
<organism evidence="1 2">
    <name type="scientific">Vitis vinifera</name>
    <name type="common">Grape</name>
    <dbReference type="NCBI Taxonomy" id="29760"/>
    <lineage>
        <taxon>Eukaryota</taxon>
        <taxon>Viridiplantae</taxon>
        <taxon>Streptophyta</taxon>
        <taxon>Embryophyta</taxon>
        <taxon>Tracheophyta</taxon>
        <taxon>Spermatophyta</taxon>
        <taxon>Magnoliopsida</taxon>
        <taxon>eudicotyledons</taxon>
        <taxon>Gunneridae</taxon>
        <taxon>Pentapetalae</taxon>
        <taxon>rosids</taxon>
        <taxon>Vitales</taxon>
        <taxon>Vitaceae</taxon>
        <taxon>Viteae</taxon>
        <taxon>Vitis</taxon>
    </lineage>
</organism>
<name>F6GXA9_VITVI</name>
<accession>F6GXA9</accession>
<reference evidence="2" key="1">
    <citation type="journal article" date="2007" name="Nature">
        <title>The grapevine genome sequence suggests ancestral hexaploidization in major angiosperm phyla.</title>
        <authorList>
            <consortium name="The French-Italian Public Consortium for Grapevine Genome Characterization."/>
            <person name="Jaillon O."/>
            <person name="Aury J.-M."/>
            <person name="Noel B."/>
            <person name="Policriti A."/>
            <person name="Clepet C."/>
            <person name="Casagrande A."/>
            <person name="Choisne N."/>
            <person name="Aubourg S."/>
            <person name="Vitulo N."/>
            <person name="Jubin C."/>
            <person name="Vezzi A."/>
            <person name="Legeai F."/>
            <person name="Hugueney P."/>
            <person name="Dasilva C."/>
            <person name="Horner D."/>
            <person name="Mica E."/>
            <person name="Jublot D."/>
            <person name="Poulain J."/>
            <person name="Bruyere C."/>
            <person name="Billault A."/>
            <person name="Segurens B."/>
            <person name="Gouyvenoux M."/>
            <person name="Ugarte E."/>
            <person name="Cattonaro F."/>
            <person name="Anthouard V."/>
            <person name="Vico V."/>
            <person name="Del Fabbro C."/>
            <person name="Alaux M."/>
            <person name="Di Gaspero G."/>
            <person name="Dumas V."/>
            <person name="Felice N."/>
            <person name="Paillard S."/>
            <person name="Juman I."/>
            <person name="Moroldo M."/>
            <person name="Scalabrin S."/>
            <person name="Canaguier A."/>
            <person name="Le Clainche I."/>
            <person name="Malacrida G."/>
            <person name="Durand E."/>
            <person name="Pesole G."/>
            <person name="Laucou V."/>
            <person name="Chatelet P."/>
            <person name="Merdinoglu D."/>
            <person name="Delledonne M."/>
            <person name="Pezzotti M."/>
            <person name="Lecharny A."/>
            <person name="Scarpelli C."/>
            <person name="Artiguenave F."/>
            <person name="Pe M.E."/>
            <person name="Valle G."/>
            <person name="Morgante M."/>
            <person name="Caboche M."/>
            <person name="Adam-Blondon A.-F."/>
            <person name="Weissenbach J."/>
            <person name="Quetier F."/>
            <person name="Wincker P."/>
        </authorList>
    </citation>
    <scope>NUCLEOTIDE SEQUENCE [LARGE SCALE GENOMIC DNA]</scope>
    <source>
        <strain evidence="2">cv. Pinot noir / PN40024</strain>
    </source>
</reference>
<sequence length="117" mass="12659">MKPATPCIFAQVGISLSVHVVSSILYDCSKVLLRGNVSYYGLSHQQSASYLLNFKGEDEGDDVISICSNGAMTVQGGDEGWTICVHNNGAVKTKGKCLKLHLDVSSFIHVQCFAYSR</sequence>
<evidence type="ECO:0000313" key="2">
    <source>
        <dbReference type="Proteomes" id="UP000009183"/>
    </source>
</evidence>
<evidence type="ECO:0000313" key="1">
    <source>
        <dbReference type="EMBL" id="CCB44595.1"/>
    </source>
</evidence>
<dbReference type="InParanoid" id="F6GXA9"/>
<dbReference type="EMBL" id="FN594964">
    <property type="protein sequence ID" value="CCB44595.1"/>
    <property type="molecule type" value="Genomic_DNA"/>
</dbReference>
<dbReference type="AlphaFoldDB" id="F6GXA9"/>
<keyword evidence="2" id="KW-1185">Reference proteome</keyword>
<gene>
    <name evidence="1" type="ordered locus">VIT_11s0052g01690</name>
</gene>
<proteinExistence type="predicted"/>
<protein>
    <submittedName>
        <fullName evidence="1">Uncharacterized protein</fullName>
    </submittedName>
</protein>
<dbReference type="PaxDb" id="29760-VIT_11s0052g01690.t01"/>